<name>A0A3P6QZ63_CYLGO</name>
<dbReference type="EMBL" id="UYRV01008717">
    <property type="protein sequence ID" value="VDK55886.1"/>
    <property type="molecule type" value="Genomic_DNA"/>
</dbReference>
<organism evidence="1 2">
    <name type="scientific">Cylicostephanus goldi</name>
    <name type="common">Nematode worm</name>
    <dbReference type="NCBI Taxonomy" id="71465"/>
    <lineage>
        <taxon>Eukaryota</taxon>
        <taxon>Metazoa</taxon>
        <taxon>Ecdysozoa</taxon>
        <taxon>Nematoda</taxon>
        <taxon>Chromadorea</taxon>
        <taxon>Rhabditida</taxon>
        <taxon>Rhabditina</taxon>
        <taxon>Rhabditomorpha</taxon>
        <taxon>Strongyloidea</taxon>
        <taxon>Strongylidae</taxon>
        <taxon>Cylicostephanus</taxon>
    </lineage>
</organism>
<accession>A0A3P6QZ63</accession>
<reference evidence="1 2" key="1">
    <citation type="submission" date="2018-11" db="EMBL/GenBank/DDBJ databases">
        <authorList>
            <consortium name="Pathogen Informatics"/>
        </authorList>
    </citation>
    <scope>NUCLEOTIDE SEQUENCE [LARGE SCALE GENOMIC DNA]</scope>
</reference>
<evidence type="ECO:0000313" key="2">
    <source>
        <dbReference type="Proteomes" id="UP000271889"/>
    </source>
</evidence>
<evidence type="ECO:0000313" key="1">
    <source>
        <dbReference type="EMBL" id="VDK55886.1"/>
    </source>
</evidence>
<sequence length="31" mass="3674">MAFWRLRKEARKVLPQARPSTRRANSLAPYC</sequence>
<dbReference type="AlphaFoldDB" id="A0A3P6QZ63"/>
<gene>
    <name evidence="1" type="ORF">CGOC_LOCUS3458</name>
</gene>
<dbReference type="Proteomes" id="UP000271889">
    <property type="component" value="Unassembled WGS sequence"/>
</dbReference>
<proteinExistence type="predicted"/>
<keyword evidence="2" id="KW-1185">Reference proteome</keyword>
<protein>
    <submittedName>
        <fullName evidence="1">Uncharacterized protein</fullName>
    </submittedName>
</protein>